<dbReference type="EMBL" id="MU003519">
    <property type="protein sequence ID" value="KAF2467594.1"/>
    <property type="molecule type" value="Genomic_DNA"/>
</dbReference>
<gene>
    <name evidence="1" type="ORF">BDR25DRAFT_61143</name>
</gene>
<dbReference type="Proteomes" id="UP000799755">
    <property type="component" value="Unassembled WGS sequence"/>
</dbReference>
<reference evidence="1" key="1">
    <citation type="journal article" date="2020" name="Stud. Mycol.">
        <title>101 Dothideomycetes genomes: a test case for predicting lifestyles and emergence of pathogens.</title>
        <authorList>
            <person name="Haridas S."/>
            <person name="Albert R."/>
            <person name="Binder M."/>
            <person name="Bloem J."/>
            <person name="Labutti K."/>
            <person name="Salamov A."/>
            <person name="Andreopoulos B."/>
            <person name="Baker S."/>
            <person name="Barry K."/>
            <person name="Bills G."/>
            <person name="Bluhm B."/>
            <person name="Cannon C."/>
            <person name="Castanera R."/>
            <person name="Culley D."/>
            <person name="Daum C."/>
            <person name="Ezra D."/>
            <person name="Gonzalez J."/>
            <person name="Henrissat B."/>
            <person name="Kuo A."/>
            <person name="Liang C."/>
            <person name="Lipzen A."/>
            <person name="Lutzoni F."/>
            <person name="Magnuson J."/>
            <person name="Mondo S."/>
            <person name="Nolan M."/>
            <person name="Ohm R."/>
            <person name="Pangilinan J."/>
            <person name="Park H.-J."/>
            <person name="Ramirez L."/>
            <person name="Alfaro M."/>
            <person name="Sun H."/>
            <person name="Tritt A."/>
            <person name="Yoshinaga Y."/>
            <person name="Zwiers L.-H."/>
            <person name="Turgeon B."/>
            <person name="Goodwin S."/>
            <person name="Spatafora J."/>
            <person name="Crous P."/>
            <person name="Grigoriev I."/>
        </authorList>
    </citation>
    <scope>NUCLEOTIDE SEQUENCE</scope>
    <source>
        <strain evidence="1">ATCC 200398</strain>
    </source>
</reference>
<evidence type="ECO:0000313" key="2">
    <source>
        <dbReference type="Proteomes" id="UP000799755"/>
    </source>
</evidence>
<evidence type="ECO:0000313" key="1">
    <source>
        <dbReference type="EMBL" id="KAF2467594.1"/>
    </source>
</evidence>
<sequence length="278" mass="31749">MAKTIIPAPGGIAIVEPKAALNHANSQINDVPTSFTILQQKPTPTASFRPATDGVRVVTAAEYKEAAMCLAEAFAEDDVARYFIDVPDREHWSEEEKWNLHVEILEYVTYAHILKGLVTTIGDFGAVALWMPPGQNMDDMWTIFRSGMWRLNYRLSTEGKRRFFNEFLPLLHDVKHGVLGDRDDESWYLVYIGTRPSAARNGYARKLIEHVTNQADREGRPCYLESSNPVNPTIYRKFGFEERRSVHLQRAEKNVQLDIMVREPVSQEKKLNGVKNRT</sequence>
<accession>A0ACB6QKQ0</accession>
<proteinExistence type="predicted"/>
<comment type="caution">
    <text evidence="1">The sequence shown here is derived from an EMBL/GenBank/DDBJ whole genome shotgun (WGS) entry which is preliminary data.</text>
</comment>
<organism evidence="1 2">
    <name type="scientific">Lindgomyces ingoldianus</name>
    <dbReference type="NCBI Taxonomy" id="673940"/>
    <lineage>
        <taxon>Eukaryota</taxon>
        <taxon>Fungi</taxon>
        <taxon>Dikarya</taxon>
        <taxon>Ascomycota</taxon>
        <taxon>Pezizomycotina</taxon>
        <taxon>Dothideomycetes</taxon>
        <taxon>Pleosporomycetidae</taxon>
        <taxon>Pleosporales</taxon>
        <taxon>Lindgomycetaceae</taxon>
        <taxon>Lindgomyces</taxon>
    </lineage>
</organism>
<keyword evidence="2" id="KW-1185">Reference proteome</keyword>
<protein>
    <submittedName>
        <fullName evidence="1">Uncharacterized protein</fullName>
    </submittedName>
</protein>
<name>A0ACB6QKQ0_9PLEO</name>